<dbReference type="Pfam" id="PF12680">
    <property type="entry name" value="SnoaL_2"/>
    <property type="match status" value="1"/>
</dbReference>
<comment type="caution">
    <text evidence="2">The sequence shown here is derived from an EMBL/GenBank/DDBJ whole genome shotgun (WGS) entry which is preliminary data.</text>
</comment>
<protein>
    <submittedName>
        <fullName evidence="2">Nuclear transport factor 2 family protein</fullName>
    </submittedName>
</protein>
<organism evidence="2 3">
    <name type="scientific">Geitlerinema calcuttense NRMC-F 0142</name>
    <dbReference type="NCBI Taxonomy" id="2922238"/>
    <lineage>
        <taxon>Bacteria</taxon>
        <taxon>Bacillati</taxon>
        <taxon>Cyanobacteriota</taxon>
        <taxon>Cyanophyceae</taxon>
        <taxon>Geitlerinematales</taxon>
        <taxon>Geitlerinemataceae</taxon>
        <taxon>Geitlerinema</taxon>
    </lineage>
</organism>
<evidence type="ECO:0000313" key="2">
    <source>
        <dbReference type="EMBL" id="MDL5057220.1"/>
    </source>
</evidence>
<dbReference type="RefSeq" id="WP_286004430.1">
    <property type="nucleotide sequence ID" value="NZ_JASVEJ010000026.1"/>
</dbReference>
<dbReference type="SUPFAM" id="SSF54427">
    <property type="entry name" value="NTF2-like"/>
    <property type="match status" value="1"/>
</dbReference>
<feature type="domain" description="SnoaL-like" evidence="1">
    <location>
        <begin position="19"/>
        <end position="87"/>
    </location>
</feature>
<reference evidence="2 3" key="1">
    <citation type="submission" date="2023-06" db="EMBL/GenBank/DDBJ databases">
        <title>Whole genome sequence of Oscillatoria calcuttensis NRMC-F 0142.</title>
        <authorList>
            <person name="Shakena Fathima T."/>
            <person name="Muralitharan G."/>
            <person name="Thajuddin N."/>
        </authorList>
    </citation>
    <scope>NUCLEOTIDE SEQUENCE [LARGE SCALE GENOMIC DNA]</scope>
    <source>
        <strain evidence="2 3">NRMC-F 0142</strain>
    </source>
</reference>
<gene>
    <name evidence="2" type="ORF">QQ055_07050</name>
</gene>
<proteinExistence type="predicted"/>
<dbReference type="Gene3D" id="3.10.450.50">
    <property type="match status" value="1"/>
</dbReference>
<dbReference type="EMBL" id="JASVEJ010000026">
    <property type="protein sequence ID" value="MDL5057220.1"/>
    <property type="molecule type" value="Genomic_DNA"/>
</dbReference>
<sequence length="131" mass="14582">MQTTDRTQTTQTLPIPAIAQYFATMNAQDYAQTAALFASEGILHPPFESDIIGPEAIAQYLQAEATGMQLQPRQIEEQGDRTYHVTGKVKTSLFTVNVAWFFILNPDRQIASVTVKLIASPQELLKLRSRA</sequence>
<evidence type="ECO:0000259" key="1">
    <source>
        <dbReference type="Pfam" id="PF12680"/>
    </source>
</evidence>
<dbReference type="InterPro" id="IPR037401">
    <property type="entry name" value="SnoaL-like"/>
</dbReference>
<dbReference type="InterPro" id="IPR032710">
    <property type="entry name" value="NTF2-like_dom_sf"/>
</dbReference>
<name>A0ABT7LYX5_9CYAN</name>
<keyword evidence="3" id="KW-1185">Reference proteome</keyword>
<accession>A0ABT7LYX5</accession>
<evidence type="ECO:0000313" key="3">
    <source>
        <dbReference type="Proteomes" id="UP001230986"/>
    </source>
</evidence>
<dbReference type="Proteomes" id="UP001230986">
    <property type="component" value="Unassembled WGS sequence"/>
</dbReference>